<gene>
    <name evidence="1" type="ORF">PAN0_005d2668</name>
</gene>
<reference evidence="2" key="1">
    <citation type="journal article" date="2014" name="Genome Announc.">
        <title>Draft Genome Sequence of the Yeast Pseudozyma antarctica Type Strain JCM10317, a Producer of the Glycolipid Biosurfactants, Mannosylerythritol Lipids.</title>
        <authorList>
            <person name="Saika A."/>
            <person name="Koike H."/>
            <person name="Hori T."/>
            <person name="Fukuoka T."/>
            <person name="Sato S."/>
            <person name="Habe H."/>
            <person name="Kitamoto D."/>
            <person name="Morita T."/>
        </authorList>
    </citation>
    <scope>NUCLEOTIDE SEQUENCE [LARGE SCALE GENOMIC DNA]</scope>
    <source>
        <strain evidence="2">JCM 10317</strain>
    </source>
</reference>
<dbReference type="PANTHER" id="PTHR43316">
    <property type="entry name" value="HYDROLASE, HALOACID DELAHOGENASE-RELATED"/>
    <property type="match status" value="1"/>
</dbReference>
<dbReference type="Proteomes" id="UP000053758">
    <property type="component" value="Unassembled WGS sequence"/>
</dbReference>
<proteinExistence type="predicted"/>
<dbReference type="EMBL" id="DF830072">
    <property type="protein sequence ID" value="GAK64454.1"/>
    <property type="molecule type" value="Genomic_DNA"/>
</dbReference>
<organism evidence="1 2">
    <name type="scientific">Pseudozyma antarctica</name>
    <name type="common">Yeast</name>
    <name type="synonym">Candida antarctica</name>
    <dbReference type="NCBI Taxonomy" id="84753"/>
    <lineage>
        <taxon>Eukaryota</taxon>
        <taxon>Fungi</taxon>
        <taxon>Dikarya</taxon>
        <taxon>Basidiomycota</taxon>
        <taxon>Ustilaginomycotina</taxon>
        <taxon>Ustilaginomycetes</taxon>
        <taxon>Ustilaginales</taxon>
        <taxon>Ustilaginaceae</taxon>
        <taxon>Moesziomyces</taxon>
    </lineage>
</organism>
<dbReference type="InterPro" id="IPR036412">
    <property type="entry name" value="HAD-like_sf"/>
</dbReference>
<dbReference type="GO" id="GO:0016791">
    <property type="term" value="F:phosphatase activity"/>
    <property type="evidence" value="ECO:0007669"/>
    <property type="project" value="UniProtKB-ARBA"/>
</dbReference>
<dbReference type="RefSeq" id="XP_014657394.1">
    <property type="nucleotide sequence ID" value="XM_014801908.1"/>
</dbReference>
<dbReference type="Pfam" id="PF00702">
    <property type="entry name" value="Hydrolase"/>
    <property type="match status" value="1"/>
</dbReference>
<dbReference type="Gene3D" id="3.40.50.1000">
    <property type="entry name" value="HAD superfamily/HAD-like"/>
    <property type="match status" value="1"/>
</dbReference>
<dbReference type="InterPro" id="IPR051540">
    <property type="entry name" value="S-2-haloacid_dehalogenase"/>
</dbReference>
<dbReference type="GeneID" id="26303569"/>
<dbReference type="InterPro" id="IPR023214">
    <property type="entry name" value="HAD_sf"/>
</dbReference>
<dbReference type="OrthoDB" id="2363873at2759"/>
<dbReference type="SFLD" id="SFLDS00003">
    <property type="entry name" value="Haloacid_Dehalogenase"/>
    <property type="match status" value="1"/>
</dbReference>
<dbReference type="SUPFAM" id="SSF56784">
    <property type="entry name" value="HAD-like"/>
    <property type="match status" value="1"/>
</dbReference>
<protein>
    <submittedName>
        <fullName evidence="1">Haloacid dehalogenase</fullName>
    </submittedName>
</protein>
<evidence type="ECO:0000313" key="2">
    <source>
        <dbReference type="Proteomes" id="UP000053758"/>
    </source>
</evidence>
<name>A0A081CCQ8_PSEA2</name>
<keyword evidence="2" id="KW-1185">Reference proteome</keyword>
<dbReference type="PANTHER" id="PTHR43316:SF3">
    <property type="entry name" value="HALOACID DEHALOGENASE, TYPE II (AFU_ORTHOLOGUE AFUA_2G07750)-RELATED"/>
    <property type="match status" value="1"/>
</dbReference>
<accession>A0A081CCQ8</accession>
<evidence type="ECO:0000313" key="1">
    <source>
        <dbReference type="EMBL" id="GAK64454.1"/>
    </source>
</evidence>
<dbReference type="NCBIfam" id="TIGR01493">
    <property type="entry name" value="HAD-SF-IA-v2"/>
    <property type="match status" value="1"/>
</dbReference>
<dbReference type="Gene3D" id="1.10.150.750">
    <property type="match status" value="1"/>
</dbReference>
<dbReference type="SFLD" id="SFLDG01129">
    <property type="entry name" value="C1.5:_HAD__Beta-PGM__Phosphata"/>
    <property type="match status" value="1"/>
</dbReference>
<dbReference type="InterPro" id="IPR006439">
    <property type="entry name" value="HAD-SF_hydro_IA"/>
</dbReference>
<dbReference type="AlphaFoldDB" id="A0A081CCQ8"/>
<sequence length="286" mass="32202">MTDLEAARAKLQEVEVMYFDVFGTVVDYVATVTRALRREIDETRMADEHLLRALQHDYDWRHFTIAWRSEYKRETQRLAALGNPDKVTVDQMHLAALNRLLSDLPFADGSSVPDTIRKFGVEAASKHLEQAWTADTRARLNHTWHLLDPWKDSVQGLESLAKSHKIGTLTNGNLNLMVDMAKHARLPWHFILSADLIGSFKPDPKMYSSAMALFDIDRSSNPARACMVAAHLYDLQAAKECGMTTIFVSSRPTEDSLPPEGKPSYVDIVVDDLLELARLASPNPIS</sequence>
<dbReference type="HOGENOM" id="CLU_045011_3_0_1"/>